<evidence type="ECO:0000259" key="2">
    <source>
        <dbReference type="Pfam" id="PF10411"/>
    </source>
</evidence>
<gene>
    <name evidence="3" type="ORF">AZO1586I_1607</name>
</gene>
<feature type="domain" description="Disulphide bond isomerase DsbC/G N-terminal" evidence="2">
    <location>
        <begin position="40"/>
        <end position="82"/>
    </location>
</feature>
<proteinExistence type="predicted"/>
<keyword evidence="4" id="KW-1185">Reference proteome</keyword>
<comment type="caution">
    <text evidence="3">The sequence shown here is derived from an EMBL/GenBank/DDBJ whole genome shotgun (WGS) entry which is preliminary data.</text>
</comment>
<keyword evidence="1" id="KW-0732">Signal</keyword>
<reference evidence="3 4" key="1">
    <citation type="submission" date="2020-05" db="EMBL/GenBank/DDBJ databases">
        <authorList>
            <person name="Petersen J."/>
            <person name="Sayavedra L."/>
        </authorList>
    </citation>
    <scope>NUCLEOTIDE SEQUENCE [LARGE SCALE GENOMIC DNA]</scope>
    <source>
        <strain evidence="3">B azoricus SOX ET2 1586I</strain>
    </source>
</reference>
<dbReference type="RefSeq" id="WP_202784442.1">
    <property type="nucleotide sequence ID" value="NZ_CAHJWF010000328.1"/>
</dbReference>
<feature type="non-terminal residue" evidence="3">
    <location>
        <position position="84"/>
    </location>
</feature>
<feature type="signal peptide" evidence="1">
    <location>
        <begin position="1"/>
        <end position="35"/>
    </location>
</feature>
<dbReference type="Pfam" id="PF10411">
    <property type="entry name" value="DsbC_N"/>
    <property type="match status" value="1"/>
</dbReference>
<protein>
    <recommendedName>
        <fullName evidence="2">Disulphide bond isomerase DsbC/G N-terminal domain-containing protein</fullName>
    </recommendedName>
</protein>
<name>A0ABM8M985_9GAMM</name>
<accession>A0ABM8M985</accession>
<dbReference type="InterPro" id="IPR018950">
    <property type="entry name" value="DiS-bond_isomerase_DsbC/G_N"/>
</dbReference>
<dbReference type="EMBL" id="CAHJWF010000328">
    <property type="protein sequence ID" value="CAB5506394.1"/>
    <property type="molecule type" value="Genomic_DNA"/>
</dbReference>
<sequence>MIIKNKKIQFTQKTISTFSAILISLLLMANVNANAKNTDQEAQKIIAEQLKATFNQTTFKNFSRAPMQGWWQAEISNEVIYTCN</sequence>
<dbReference type="Proteomes" id="UP000626656">
    <property type="component" value="Unassembled WGS sequence"/>
</dbReference>
<evidence type="ECO:0000313" key="4">
    <source>
        <dbReference type="Proteomes" id="UP000626656"/>
    </source>
</evidence>
<evidence type="ECO:0000256" key="1">
    <source>
        <dbReference type="SAM" id="SignalP"/>
    </source>
</evidence>
<organism evidence="3 4">
    <name type="scientific">Bathymodiolus thermophilus thioautotrophic gill symbiont</name>
    <dbReference type="NCBI Taxonomy" id="2360"/>
    <lineage>
        <taxon>Bacteria</taxon>
        <taxon>Pseudomonadati</taxon>
        <taxon>Pseudomonadota</taxon>
        <taxon>Gammaproteobacteria</taxon>
        <taxon>sulfur-oxidizing symbionts</taxon>
    </lineage>
</organism>
<feature type="chain" id="PRO_5045550594" description="Disulphide bond isomerase DsbC/G N-terminal domain-containing protein" evidence="1">
    <location>
        <begin position="36"/>
        <end position="84"/>
    </location>
</feature>
<evidence type="ECO:0000313" key="3">
    <source>
        <dbReference type="EMBL" id="CAB5506394.1"/>
    </source>
</evidence>